<keyword evidence="2" id="KW-0472">Membrane</keyword>
<proteinExistence type="predicted"/>
<sequence>MVAPGQISVDSEEGIYSVPESAAPPTPDSGWTSPKQPVTSVNCRVRALIKNRPVVWPPLNKNAVSRLQDHQLPGDDFISLRFKAKANFRPLIFLPPILLAFLSDSAVLCYETKAILEDGKPACLWGKPAEDVFTKRSYCPAIAGFSPVYWSLGWYVFFLLMVGICHICGLYIRKQRKSIPSSPDPQSEEDLGPQSCVCYFLDCGRAGYTDQHLRMWFGCITLAFVNSICIRFVAAPEGDNHLNACIRYGDWTGHWDYCQPGGLLEPSWTVVLLAVFLCVSAAIIDQGTISWDTMNGDKSGDSCNSQDKTLSFKNLSMVQAAAVKLKALVRKQMHMTQIRRHAPQVDPDSLEQLEDYFETDLTKIFDALDFQHVLAKKQTSSSESTTILELCGPDALMRAQANLRLRMSGCANHDAWVEHIRRFDQVEDAVRKWSNHPEEVKISELYKFCPVLTNLRSQGFFGRSLTQYYRDYRDKGHGSSPKRTCLTGCGVYTVVGFLVGLIGFYIFCFLAPQGDSYAWFYYVVDRDGFVEARCQETQASFSGNSTSPWCEAHKYLLMSRTTLWVSHAAMLNVKHNWMGVVLCAVSKALVMAMLSSLFAITLSKTVSGLKQAMHPMQILDTILAWWANTDQISTCHLHVWKLARDSILHTDVKNILDRYENVVLAYLAVSCWLVTDSAVQVAILNNAPNMMAIYALVVVSASTLLCVYTAGKVHYCQVKHIQTLKRLKEATYLHGTQPDMEHQRQLLDEMISRMSSGGDYQTKLLYMPLNPTFQKTILAYFITAAGSVVARLISGRFNNSGADNAISALDTSHPGT</sequence>
<protein>
    <submittedName>
        <fullName evidence="3">Uncharacterized protein</fullName>
    </submittedName>
</protein>
<keyword evidence="2" id="KW-0812">Transmembrane</keyword>
<feature type="transmembrane region" description="Helical" evidence="2">
    <location>
        <begin position="690"/>
        <end position="710"/>
    </location>
</feature>
<feature type="transmembrane region" description="Helical" evidence="2">
    <location>
        <begin position="577"/>
        <end position="600"/>
    </location>
</feature>
<reference evidence="3" key="1">
    <citation type="submission" date="2021-02" db="EMBL/GenBank/DDBJ databases">
        <authorList>
            <person name="Dougan E. K."/>
            <person name="Rhodes N."/>
            <person name="Thang M."/>
            <person name="Chan C."/>
        </authorList>
    </citation>
    <scope>NUCLEOTIDE SEQUENCE</scope>
</reference>
<feature type="transmembrane region" description="Helical" evidence="2">
    <location>
        <begin position="152"/>
        <end position="172"/>
    </location>
</feature>
<keyword evidence="4" id="KW-1185">Reference proteome</keyword>
<dbReference type="EMBL" id="CAJNDS010002573">
    <property type="protein sequence ID" value="CAE7530317.1"/>
    <property type="molecule type" value="Genomic_DNA"/>
</dbReference>
<evidence type="ECO:0000313" key="3">
    <source>
        <dbReference type="EMBL" id="CAE7530317.1"/>
    </source>
</evidence>
<feature type="transmembrane region" description="Helical" evidence="2">
    <location>
        <begin position="777"/>
        <end position="794"/>
    </location>
</feature>
<feature type="transmembrane region" description="Helical" evidence="2">
    <location>
        <begin position="663"/>
        <end position="684"/>
    </location>
</feature>
<feature type="transmembrane region" description="Helical" evidence="2">
    <location>
        <begin position="215"/>
        <end position="234"/>
    </location>
</feature>
<evidence type="ECO:0000256" key="2">
    <source>
        <dbReference type="SAM" id="Phobius"/>
    </source>
</evidence>
<feature type="transmembrane region" description="Helical" evidence="2">
    <location>
        <begin position="489"/>
        <end position="512"/>
    </location>
</feature>
<accession>A0A812TF64</accession>
<comment type="caution">
    <text evidence="3">The sequence shown here is derived from an EMBL/GenBank/DDBJ whole genome shotgun (WGS) entry which is preliminary data.</text>
</comment>
<evidence type="ECO:0000256" key="1">
    <source>
        <dbReference type="SAM" id="MobiDB-lite"/>
    </source>
</evidence>
<feature type="transmembrane region" description="Helical" evidence="2">
    <location>
        <begin position="267"/>
        <end position="284"/>
    </location>
</feature>
<dbReference type="OrthoDB" id="416289at2759"/>
<feature type="region of interest" description="Disordered" evidence="1">
    <location>
        <begin position="18"/>
        <end position="37"/>
    </location>
</feature>
<gene>
    <name evidence="3" type="ORF">SNAT2548_LOCUS29700</name>
</gene>
<dbReference type="AlphaFoldDB" id="A0A812TF64"/>
<keyword evidence="2" id="KW-1133">Transmembrane helix</keyword>
<name>A0A812TF64_9DINO</name>
<organism evidence="3 4">
    <name type="scientific">Symbiodinium natans</name>
    <dbReference type="NCBI Taxonomy" id="878477"/>
    <lineage>
        <taxon>Eukaryota</taxon>
        <taxon>Sar</taxon>
        <taxon>Alveolata</taxon>
        <taxon>Dinophyceae</taxon>
        <taxon>Suessiales</taxon>
        <taxon>Symbiodiniaceae</taxon>
        <taxon>Symbiodinium</taxon>
    </lineage>
</organism>
<evidence type="ECO:0000313" key="4">
    <source>
        <dbReference type="Proteomes" id="UP000604046"/>
    </source>
</evidence>
<dbReference type="Proteomes" id="UP000604046">
    <property type="component" value="Unassembled WGS sequence"/>
</dbReference>